<gene>
    <name evidence="1" type="ORF">G9H71_08665</name>
</gene>
<dbReference type="EMBL" id="JAANNP010000003">
    <property type="protein sequence ID" value="NHC13852.1"/>
    <property type="molecule type" value="Genomic_DNA"/>
</dbReference>
<evidence type="ECO:0000313" key="2">
    <source>
        <dbReference type="Proteomes" id="UP000800981"/>
    </source>
</evidence>
<organism evidence="1 2">
    <name type="scientific">Motilibacter deserti</name>
    <dbReference type="NCBI Taxonomy" id="2714956"/>
    <lineage>
        <taxon>Bacteria</taxon>
        <taxon>Bacillati</taxon>
        <taxon>Actinomycetota</taxon>
        <taxon>Actinomycetes</taxon>
        <taxon>Motilibacterales</taxon>
        <taxon>Motilibacteraceae</taxon>
        <taxon>Motilibacter</taxon>
    </lineage>
</organism>
<accession>A0ABX0GSU6</accession>
<keyword evidence="2" id="KW-1185">Reference proteome</keyword>
<name>A0ABX0GSU6_9ACTN</name>
<sequence length="69" mass="7465">MRPETISCQDIDWFIATRCEVARATDEQAVRERAYALVEQSFTEPEAHPRLTAGEYVAAAAAPGLAAAA</sequence>
<comment type="caution">
    <text evidence="1">The sequence shown here is derived from an EMBL/GenBank/DDBJ whole genome shotgun (WGS) entry which is preliminary data.</text>
</comment>
<dbReference type="RefSeq" id="WP_166280801.1">
    <property type="nucleotide sequence ID" value="NZ_JAANNP010000003.1"/>
</dbReference>
<evidence type="ECO:0000313" key="1">
    <source>
        <dbReference type="EMBL" id="NHC13852.1"/>
    </source>
</evidence>
<protein>
    <submittedName>
        <fullName evidence="1">Uncharacterized protein</fullName>
    </submittedName>
</protein>
<proteinExistence type="predicted"/>
<dbReference type="Proteomes" id="UP000800981">
    <property type="component" value="Unassembled WGS sequence"/>
</dbReference>
<reference evidence="1 2" key="1">
    <citation type="submission" date="2020-03" db="EMBL/GenBank/DDBJ databases">
        <title>Two novel Motilibacter sp.</title>
        <authorList>
            <person name="Liu S."/>
        </authorList>
    </citation>
    <scope>NUCLEOTIDE SEQUENCE [LARGE SCALE GENOMIC DNA]</scope>
    <source>
        <strain evidence="1 2">E257</strain>
    </source>
</reference>